<evidence type="ECO:0000313" key="1">
    <source>
        <dbReference type="EMBL" id="AZU03238.1"/>
    </source>
</evidence>
<sequence length="427" mass="47035">MMTPFRNLLILATFAGLTACASTDPLREAASAPSDEPIVLMIGVDGLTADALDLFEAPNMQALANRGIRPEGMIPVMPSVTFTNFYSIATGLYPEDHGMINNAPFDRELNEGFVNPMSAQDSRWWAGEPIWITAERQGLPTSIMFWLGSEVEFAGDRPTRWTPYEHNKPYEERVEEVLAWFDGPQEERPRFAAVYFDLVDTIGHRTGANTPEVGEAVATVDRHIGNLVAGLEARGLLERTNIIIVSDHGMATNPEDQVIHFDQWIDLDTVYIPEIEGRGGNGFRPFLNVYGEPDAIDAAHQALQGAHPHMRAWKRGEMPDHFRFDHPTRGPDLFVLADPGWTMSARDLPLGSPWRSMGVHGHDSIDPLMHAGFVAAGPAFPEGTRPGLFENINVYLLIACILDLEPADTAGDPAVVSALTDGRCELE</sequence>
<dbReference type="Proteomes" id="UP000286954">
    <property type="component" value="Chromosome"/>
</dbReference>
<dbReference type="CDD" id="cd16018">
    <property type="entry name" value="Enpp"/>
    <property type="match status" value="1"/>
</dbReference>
<dbReference type="GO" id="GO:0016787">
    <property type="term" value="F:hydrolase activity"/>
    <property type="evidence" value="ECO:0007669"/>
    <property type="project" value="UniProtKB-ARBA"/>
</dbReference>
<organism evidence="1 2">
    <name type="scientific">Glycocaulis alkaliphilus</name>
    <dbReference type="NCBI Taxonomy" id="1434191"/>
    <lineage>
        <taxon>Bacteria</taxon>
        <taxon>Pseudomonadati</taxon>
        <taxon>Pseudomonadota</taxon>
        <taxon>Alphaproteobacteria</taxon>
        <taxon>Maricaulales</taxon>
        <taxon>Maricaulaceae</taxon>
        <taxon>Glycocaulis</taxon>
    </lineage>
</organism>
<gene>
    <name evidence="1" type="ORF">X907_0693</name>
</gene>
<proteinExistence type="predicted"/>
<dbReference type="Gene3D" id="3.40.720.10">
    <property type="entry name" value="Alkaline Phosphatase, subunit A"/>
    <property type="match status" value="1"/>
</dbReference>
<dbReference type="SUPFAM" id="SSF53649">
    <property type="entry name" value="Alkaline phosphatase-like"/>
    <property type="match status" value="1"/>
</dbReference>
<keyword evidence="2" id="KW-1185">Reference proteome</keyword>
<dbReference type="PANTHER" id="PTHR10151:SF120">
    <property type="entry name" value="BIS(5'-ADENOSYL)-TRIPHOSPHATASE"/>
    <property type="match status" value="1"/>
</dbReference>
<dbReference type="PANTHER" id="PTHR10151">
    <property type="entry name" value="ECTONUCLEOTIDE PYROPHOSPHATASE/PHOSPHODIESTERASE"/>
    <property type="match status" value="1"/>
</dbReference>
<dbReference type="InterPro" id="IPR017850">
    <property type="entry name" value="Alkaline_phosphatase_core_sf"/>
</dbReference>
<reference evidence="1 2" key="1">
    <citation type="submission" date="2016-12" db="EMBL/GenBank/DDBJ databases">
        <title>The genome of dimorphic prosthecate Glycocaulis alkaliphilus 6b-8t, isolated from crude oil dictates its adaptability in petroleum environments.</title>
        <authorList>
            <person name="Wu X.-L."/>
            <person name="Geng S."/>
        </authorList>
    </citation>
    <scope>NUCLEOTIDE SEQUENCE [LARGE SCALE GENOMIC DNA]</scope>
    <source>
        <strain evidence="1 2">6B-8</strain>
    </source>
</reference>
<dbReference type="AlphaFoldDB" id="A0A3T0E7Y6"/>
<dbReference type="InterPro" id="IPR002591">
    <property type="entry name" value="Phosphodiest/P_Trfase"/>
</dbReference>
<dbReference type="RefSeq" id="WP_233352507.1">
    <property type="nucleotide sequence ID" value="NZ_BMFB01000002.1"/>
</dbReference>
<dbReference type="Gene3D" id="3.30.1360.180">
    <property type="match status" value="1"/>
</dbReference>
<evidence type="ECO:0000313" key="2">
    <source>
        <dbReference type="Proteomes" id="UP000286954"/>
    </source>
</evidence>
<accession>A0A3T0E7Y6</accession>
<dbReference type="KEGG" id="gak:X907_0693"/>
<dbReference type="Pfam" id="PF01663">
    <property type="entry name" value="Phosphodiest"/>
    <property type="match status" value="1"/>
</dbReference>
<dbReference type="PROSITE" id="PS51257">
    <property type="entry name" value="PROKAR_LIPOPROTEIN"/>
    <property type="match status" value="1"/>
</dbReference>
<dbReference type="EMBL" id="CP018911">
    <property type="protein sequence ID" value="AZU03238.1"/>
    <property type="molecule type" value="Genomic_DNA"/>
</dbReference>
<protein>
    <submittedName>
        <fullName evidence="1">Type I phosphodiesterase/nucleotide pyrophosphatase family protein</fullName>
    </submittedName>
</protein>
<name>A0A3T0E7Y6_9PROT</name>